<keyword evidence="2" id="KW-1185">Reference proteome</keyword>
<dbReference type="Proteomes" id="UP000663859">
    <property type="component" value="Unassembled WGS sequence"/>
</dbReference>
<organism evidence="1 2">
    <name type="scientific">Candidatus Methylacidithermus pantelleriae</name>
    <dbReference type="NCBI Taxonomy" id="2744239"/>
    <lineage>
        <taxon>Bacteria</taxon>
        <taxon>Pseudomonadati</taxon>
        <taxon>Verrucomicrobiota</taxon>
        <taxon>Methylacidiphilae</taxon>
        <taxon>Methylacidiphilales</taxon>
        <taxon>Methylacidiphilaceae</taxon>
        <taxon>Candidatus Methylacidithermus</taxon>
    </lineage>
</organism>
<name>A0A8J2BQ74_9BACT</name>
<protein>
    <submittedName>
        <fullName evidence="1">Uncharacterized protein</fullName>
    </submittedName>
</protein>
<dbReference type="EMBL" id="CAJNOB010000045">
    <property type="protein sequence ID" value="CAF0702767.1"/>
    <property type="molecule type" value="Genomic_DNA"/>
</dbReference>
<comment type="caution">
    <text evidence="1">The sequence shown here is derived from an EMBL/GenBank/DDBJ whole genome shotgun (WGS) entry which is preliminary data.</text>
</comment>
<proteinExistence type="predicted"/>
<evidence type="ECO:0000313" key="1">
    <source>
        <dbReference type="EMBL" id="CAF0702767.1"/>
    </source>
</evidence>
<accession>A0A8J2BQ74</accession>
<gene>
    <name evidence="1" type="ORF">MPNT_50184</name>
</gene>
<dbReference type="InterPro" id="IPR007497">
    <property type="entry name" value="SIMPL/DUF541"/>
</dbReference>
<dbReference type="AlphaFoldDB" id="A0A8J2BQ74"/>
<evidence type="ECO:0000313" key="2">
    <source>
        <dbReference type="Proteomes" id="UP000663859"/>
    </source>
</evidence>
<reference evidence="1" key="1">
    <citation type="submission" date="2021-02" db="EMBL/GenBank/DDBJ databases">
        <authorList>
            <person name="Cremers G."/>
            <person name="Picone N."/>
        </authorList>
    </citation>
    <scope>NUCLEOTIDE SEQUENCE</scope>
    <source>
        <strain evidence="1">PQ17</strain>
    </source>
</reference>
<dbReference type="Pfam" id="PF04402">
    <property type="entry name" value="SIMPL"/>
    <property type="match status" value="1"/>
</dbReference>
<sequence length="98" mass="10244">MSKLAAFLAAATQAGISRIDDPNSEPSLAPTLQREALVSAAPDAQADAQTLAQALGERLALDRVITTVETAQLVLLAPTRTAQPSNETSGLEEGLNRY</sequence>